<sequence>MSLSSGHHPESSGRAAKPGARGLSEMSAGPKSKIMERLSHLGGVHPQRPPHCGHRLQIPAAALPHERGRDDGAFSSCLGEKMQEELGRCAADAPLANQLAGVFLDIFNLSLYRILPCTPHHRVKFADDTTILDLILDNDETHYREEIQHLTQWRTEHAPLLIHGEAVERVNNIKFLGIHITFDLTWSMNTAHLVKKAQQRLFFLRKAETCWTLPSAPDKLLQGHNREHPLPSLVGQLHCTRPKRLSPGGENGTGDCGKSSSRPGLNIRWPDAEEGPTYCHAETHPPGQWTLFVPLPSGKRRNEDHIVSSKKVSVVTAPSSYPVTVTNKWGCLDLDCNLDPC</sequence>
<dbReference type="Proteomes" id="UP000831701">
    <property type="component" value="Chromosome 13"/>
</dbReference>
<gene>
    <name evidence="1" type="ORF">L3Q82_001370</name>
</gene>
<organism evidence="1 2">
    <name type="scientific">Scortum barcoo</name>
    <name type="common">barcoo grunter</name>
    <dbReference type="NCBI Taxonomy" id="214431"/>
    <lineage>
        <taxon>Eukaryota</taxon>
        <taxon>Metazoa</taxon>
        <taxon>Chordata</taxon>
        <taxon>Craniata</taxon>
        <taxon>Vertebrata</taxon>
        <taxon>Euteleostomi</taxon>
        <taxon>Actinopterygii</taxon>
        <taxon>Neopterygii</taxon>
        <taxon>Teleostei</taxon>
        <taxon>Neoteleostei</taxon>
        <taxon>Acanthomorphata</taxon>
        <taxon>Eupercaria</taxon>
        <taxon>Centrarchiformes</taxon>
        <taxon>Terapontoidei</taxon>
        <taxon>Terapontidae</taxon>
        <taxon>Scortum</taxon>
    </lineage>
</organism>
<comment type="caution">
    <text evidence="1">The sequence shown here is derived from an EMBL/GenBank/DDBJ whole genome shotgun (WGS) entry which is preliminary data.</text>
</comment>
<name>A0ACB8WAE0_9TELE</name>
<reference evidence="1" key="1">
    <citation type="submission" date="2022-04" db="EMBL/GenBank/DDBJ databases">
        <title>Jade perch genome.</title>
        <authorList>
            <person name="Chao B."/>
        </authorList>
    </citation>
    <scope>NUCLEOTIDE SEQUENCE</scope>
    <source>
        <strain evidence="1">CB-2022</strain>
    </source>
</reference>
<dbReference type="EMBL" id="CM041543">
    <property type="protein sequence ID" value="KAI3363758.1"/>
    <property type="molecule type" value="Genomic_DNA"/>
</dbReference>
<evidence type="ECO:0000313" key="2">
    <source>
        <dbReference type="Proteomes" id="UP000831701"/>
    </source>
</evidence>
<proteinExistence type="predicted"/>
<evidence type="ECO:0000313" key="1">
    <source>
        <dbReference type="EMBL" id="KAI3363758.1"/>
    </source>
</evidence>
<protein>
    <submittedName>
        <fullName evidence="1">Uncharacterized protein</fullName>
    </submittedName>
</protein>
<accession>A0ACB8WAE0</accession>
<keyword evidence="2" id="KW-1185">Reference proteome</keyword>